<evidence type="ECO:0000313" key="4">
    <source>
        <dbReference type="Proteomes" id="UP000281553"/>
    </source>
</evidence>
<dbReference type="PANTHER" id="PTHR10067">
    <property type="entry name" value="PHOSPHATIDYLSERINE DECARBOXYLASE"/>
    <property type="match status" value="1"/>
</dbReference>
<accession>A0A3P6Q6X4</accession>
<proteinExistence type="predicted"/>
<reference evidence="3 4" key="1">
    <citation type="submission" date="2018-11" db="EMBL/GenBank/DDBJ databases">
        <authorList>
            <consortium name="Pathogen Informatics"/>
        </authorList>
    </citation>
    <scope>NUCLEOTIDE SEQUENCE [LARGE SCALE GENOMIC DNA]</scope>
</reference>
<dbReference type="GO" id="GO:0005739">
    <property type="term" value="C:mitochondrion"/>
    <property type="evidence" value="ECO:0007669"/>
    <property type="project" value="TreeGrafter"/>
</dbReference>
<dbReference type="InterPro" id="IPR003817">
    <property type="entry name" value="PS_Dcarbxylase"/>
</dbReference>
<dbReference type="OrthoDB" id="4330at2759"/>
<sequence length="89" mass="10485">MTYRRLPSNTFSYFMGAVGNVKIPKPLRSPIFGTYVRLTGCKMEEAQRDKVSEYSTLNELFTRQLRPECRKVDQHSVLVRFLLPVRFLR</sequence>
<organism evidence="3 4">
    <name type="scientific">Dibothriocephalus latus</name>
    <name type="common">Fish tapeworm</name>
    <name type="synonym">Diphyllobothrium latum</name>
    <dbReference type="NCBI Taxonomy" id="60516"/>
    <lineage>
        <taxon>Eukaryota</taxon>
        <taxon>Metazoa</taxon>
        <taxon>Spiralia</taxon>
        <taxon>Lophotrochozoa</taxon>
        <taxon>Platyhelminthes</taxon>
        <taxon>Cestoda</taxon>
        <taxon>Eucestoda</taxon>
        <taxon>Diphyllobothriidea</taxon>
        <taxon>Diphyllobothriidae</taxon>
        <taxon>Dibothriocephalus</taxon>
    </lineage>
</organism>
<dbReference type="PANTHER" id="PTHR10067:SF6">
    <property type="entry name" value="PHOSPHATIDYLSERINE DECARBOXYLASE PROENZYME, MITOCHONDRIAL"/>
    <property type="match status" value="1"/>
</dbReference>
<dbReference type="AlphaFoldDB" id="A0A3P6Q6X4"/>
<dbReference type="EMBL" id="UYRU01004938">
    <property type="protein sequence ID" value="VDK38123.1"/>
    <property type="molecule type" value="Genomic_DNA"/>
</dbReference>
<dbReference type="GO" id="GO:0006646">
    <property type="term" value="P:phosphatidylethanolamine biosynthetic process"/>
    <property type="evidence" value="ECO:0007669"/>
    <property type="project" value="TreeGrafter"/>
</dbReference>
<keyword evidence="2" id="KW-0456">Lyase</keyword>
<name>A0A3P6Q6X4_DIBLA</name>
<keyword evidence="4" id="KW-1185">Reference proteome</keyword>
<evidence type="ECO:0000256" key="2">
    <source>
        <dbReference type="ARBA" id="ARBA00023239"/>
    </source>
</evidence>
<keyword evidence="1" id="KW-0210">Decarboxylase</keyword>
<evidence type="ECO:0000313" key="3">
    <source>
        <dbReference type="EMBL" id="VDK38123.1"/>
    </source>
</evidence>
<dbReference type="Proteomes" id="UP000281553">
    <property type="component" value="Unassembled WGS sequence"/>
</dbReference>
<evidence type="ECO:0000256" key="1">
    <source>
        <dbReference type="ARBA" id="ARBA00022793"/>
    </source>
</evidence>
<dbReference type="GO" id="GO:0004609">
    <property type="term" value="F:phosphatidylserine decarboxylase activity"/>
    <property type="evidence" value="ECO:0007669"/>
    <property type="project" value="InterPro"/>
</dbReference>
<gene>
    <name evidence="3" type="ORF">DILT_LOCUS922</name>
</gene>
<protein>
    <submittedName>
        <fullName evidence="3">Uncharacterized protein</fullName>
    </submittedName>
</protein>